<evidence type="ECO:0000313" key="2">
    <source>
        <dbReference type="Proteomes" id="UP000218334"/>
    </source>
</evidence>
<reference evidence="2" key="1">
    <citation type="journal article" date="2017" name="Nat. Ecol. Evol.">
        <title>Genome expansion and lineage-specific genetic innovations in the forest pathogenic fungi Armillaria.</title>
        <authorList>
            <person name="Sipos G."/>
            <person name="Prasanna A.N."/>
            <person name="Walter M.C."/>
            <person name="O'Connor E."/>
            <person name="Balint B."/>
            <person name="Krizsan K."/>
            <person name="Kiss B."/>
            <person name="Hess J."/>
            <person name="Varga T."/>
            <person name="Slot J."/>
            <person name="Riley R."/>
            <person name="Boka B."/>
            <person name="Rigling D."/>
            <person name="Barry K."/>
            <person name="Lee J."/>
            <person name="Mihaltcheva S."/>
            <person name="LaButti K."/>
            <person name="Lipzen A."/>
            <person name="Waldron R."/>
            <person name="Moloney N.M."/>
            <person name="Sperisen C."/>
            <person name="Kredics L."/>
            <person name="Vagvoelgyi C."/>
            <person name="Patrignani A."/>
            <person name="Fitzpatrick D."/>
            <person name="Nagy I."/>
            <person name="Doyle S."/>
            <person name="Anderson J.B."/>
            <person name="Grigoriev I.V."/>
            <person name="Gueldener U."/>
            <person name="Muensterkoetter M."/>
            <person name="Nagy L.G."/>
        </authorList>
    </citation>
    <scope>NUCLEOTIDE SEQUENCE [LARGE SCALE GENOMIC DNA]</scope>
    <source>
        <strain evidence="2">28-4</strain>
    </source>
</reference>
<dbReference type="AlphaFoldDB" id="A0A2H3BKQ0"/>
<gene>
    <name evidence="1" type="ORF">ARMSODRAFT_164737</name>
</gene>
<protein>
    <submittedName>
        <fullName evidence="1">Uncharacterized protein</fullName>
    </submittedName>
</protein>
<name>A0A2H3BKQ0_9AGAR</name>
<dbReference type="EMBL" id="KZ293429">
    <property type="protein sequence ID" value="PBK69474.1"/>
    <property type="molecule type" value="Genomic_DNA"/>
</dbReference>
<accession>A0A2H3BKQ0</accession>
<organism evidence="1 2">
    <name type="scientific">Armillaria solidipes</name>
    <dbReference type="NCBI Taxonomy" id="1076256"/>
    <lineage>
        <taxon>Eukaryota</taxon>
        <taxon>Fungi</taxon>
        <taxon>Dikarya</taxon>
        <taxon>Basidiomycota</taxon>
        <taxon>Agaricomycotina</taxon>
        <taxon>Agaricomycetes</taxon>
        <taxon>Agaricomycetidae</taxon>
        <taxon>Agaricales</taxon>
        <taxon>Marasmiineae</taxon>
        <taxon>Physalacriaceae</taxon>
        <taxon>Armillaria</taxon>
    </lineage>
</organism>
<dbReference type="Proteomes" id="UP000218334">
    <property type="component" value="Unassembled WGS sequence"/>
</dbReference>
<sequence length="135" mass="15400">MVRRAGSSCRTHALDLTLRCGRDGLESPVSSMPLPWSPFSLFKRRRTSKVKHCCVSAWQSRPCSVSLWTVHCQGLLCHFGTWAWNAKPSIFQQPTRNGWWYISLLLCLPKGMTSWYLPQHGERTSECAGKDRGMD</sequence>
<keyword evidence="2" id="KW-1185">Reference proteome</keyword>
<proteinExistence type="predicted"/>
<evidence type="ECO:0000313" key="1">
    <source>
        <dbReference type="EMBL" id="PBK69474.1"/>
    </source>
</evidence>